<keyword evidence="4" id="KW-0808">Transferase</keyword>
<dbReference type="AlphaFoldDB" id="A0AA38CEB2"/>
<comment type="caution">
    <text evidence="9">The sequence shown here is derived from an EMBL/GenBank/DDBJ whole genome shotgun (WGS) entry which is preliminary data.</text>
</comment>
<evidence type="ECO:0000256" key="4">
    <source>
        <dbReference type="ARBA" id="ARBA00022679"/>
    </source>
</evidence>
<evidence type="ECO:0000256" key="1">
    <source>
        <dbReference type="ARBA" id="ARBA00022490"/>
    </source>
</evidence>
<accession>A0AA38CEB2</accession>
<keyword evidence="10" id="KW-1185">Reference proteome</keyword>
<evidence type="ECO:0000256" key="5">
    <source>
        <dbReference type="ARBA" id="ARBA00022691"/>
    </source>
</evidence>
<evidence type="ECO:0000313" key="10">
    <source>
        <dbReference type="Proteomes" id="UP000824469"/>
    </source>
</evidence>
<reference evidence="9 10" key="1">
    <citation type="journal article" date="2021" name="Nat. Plants">
        <title>The Taxus genome provides insights into paclitaxel biosynthesis.</title>
        <authorList>
            <person name="Xiong X."/>
            <person name="Gou J."/>
            <person name="Liao Q."/>
            <person name="Li Y."/>
            <person name="Zhou Q."/>
            <person name="Bi G."/>
            <person name="Li C."/>
            <person name="Du R."/>
            <person name="Wang X."/>
            <person name="Sun T."/>
            <person name="Guo L."/>
            <person name="Liang H."/>
            <person name="Lu P."/>
            <person name="Wu Y."/>
            <person name="Zhang Z."/>
            <person name="Ro D.K."/>
            <person name="Shang Y."/>
            <person name="Huang S."/>
            <person name="Yan J."/>
        </authorList>
    </citation>
    <scope>NUCLEOTIDE SEQUENCE [LARGE SCALE GENOMIC DNA]</scope>
    <source>
        <strain evidence="9">Ta-2019</strain>
    </source>
</reference>
<feature type="compositionally biased region" description="Polar residues" evidence="6">
    <location>
        <begin position="475"/>
        <end position="493"/>
    </location>
</feature>
<feature type="compositionally biased region" description="Polar residues" evidence="6">
    <location>
        <begin position="521"/>
        <end position="535"/>
    </location>
</feature>
<dbReference type="Pfam" id="PF04068">
    <property type="entry name" value="Fer4_RLI"/>
    <property type="match status" value="1"/>
</dbReference>
<name>A0AA38CEB2_TAXCH</name>
<feature type="non-terminal residue" evidence="9">
    <location>
        <position position="1"/>
    </location>
</feature>
<evidence type="ECO:0008006" key="11">
    <source>
        <dbReference type="Google" id="ProtNLM"/>
    </source>
</evidence>
<proteinExistence type="inferred from homology"/>
<keyword evidence="3" id="KW-0698">rRNA processing</keyword>
<dbReference type="HAMAP" id="MF_01116">
    <property type="entry name" value="TSR3"/>
    <property type="match status" value="1"/>
</dbReference>
<dbReference type="NCBIfam" id="NF002621">
    <property type="entry name" value="PRK02287.1"/>
    <property type="match status" value="1"/>
</dbReference>
<keyword evidence="1" id="KW-0963">Cytoplasm</keyword>
<dbReference type="InterPro" id="IPR007209">
    <property type="entry name" value="RNaseL-inhib-like_metal-bd_dom"/>
</dbReference>
<dbReference type="EMBL" id="JAHRHJ020000011">
    <property type="protein sequence ID" value="KAH9295259.1"/>
    <property type="molecule type" value="Genomic_DNA"/>
</dbReference>
<dbReference type="GO" id="GO:0030490">
    <property type="term" value="P:maturation of SSU-rRNA"/>
    <property type="evidence" value="ECO:0007669"/>
    <property type="project" value="TreeGrafter"/>
</dbReference>
<dbReference type="InterPro" id="IPR007177">
    <property type="entry name" value="Tsr3_C"/>
</dbReference>
<feature type="domain" description="RNase L inhibitor RLI-like possible metal-binding" evidence="8">
    <location>
        <begin position="303"/>
        <end position="336"/>
    </location>
</feature>
<evidence type="ECO:0000259" key="8">
    <source>
        <dbReference type="Pfam" id="PF04068"/>
    </source>
</evidence>
<dbReference type="InterPro" id="IPR022968">
    <property type="entry name" value="Tsr3-like"/>
</dbReference>
<evidence type="ECO:0000256" key="3">
    <source>
        <dbReference type="ARBA" id="ARBA00022552"/>
    </source>
</evidence>
<gene>
    <name evidence="9" type="ORF">KI387_038847</name>
</gene>
<keyword evidence="5" id="KW-0949">S-adenosyl-L-methionine</keyword>
<sequence length="535" mass="61055">MFFERKLFHTSLRLCLAKAVSILTLIWAQVFNAGHRARALEKYGGLKMFITDLVNNPHCRVGETWTWIHRTTKWLKKNIPKAEGKSSLVDAKAWDVWDNEFRLQDSLSFFKQFKLEESQSSIKWAHRYENIYTDAVCWLLNARVRGIFINESKEFKFTVYSNLRIPVNNLAHQKICGTLKEEIDGEVYQNGELVAIDQDTIIRNMYIYLAYCSSEAISLSDHSGRSRCWYACASRLLGSIVIQIDRLPPFSYSLDAPSYLLPNQQDLHRIIRDDIYRGQDHDASLCRESGDGEQQDTQKLHIQLAMWDFGQCDIKRCTGRKLSRFGLLKELRLNQRFGGIVLSPMGNKCVSKEDQPLLLKRGLAVVDCSWARLTDVPFVTLRCAAPRLLPWLVAANPVNYGRPCELSCVEALAAALFICGEEETTNILLSKFKWGHSFLSLNRELLKAYSECKTGSEIISVQNNWLSRNSKIDKSLSNSNGSNQLPESASKQISKADGKSPKTEEDHDDDDESDEEGLTPLEQNFNHMNFSNSNE</sequence>
<evidence type="ECO:0000256" key="6">
    <source>
        <dbReference type="SAM" id="MobiDB-lite"/>
    </source>
</evidence>
<dbReference type="GO" id="GO:0106388">
    <property type="term" value="F:rRNA small subunit aminocarboxypropyltransferase activity"/>
    <property type="evidence" value="ECO:0007669"/>
    <property type="project" value="InterPro"/>
</dbReference>
<evidence type="ECO:0000259" key="7">
    <source>
        <dbReference type="Pfam" id="PF04034"/>
    </source>
</evidence>
<dbReference type="Proteomes" id="UP000824469">
    <property type="component" value="Unassembled WGS sequence"/>
</dbReference>
<feature type="domain" description="16S/18S rRNA aminocarboxypropyltransferase Tsr3 C-terminal" evidence="7">
    <location>
        <begin position="340"/>
        <end position="466"/>
    </location>
</feature>
<dbReference type="Pfam" id="PF04034">
    <property type="entry name" value="Ribo_biogen_C"/>
    <property type="match status" value="1"/>
</dbReference>
<feature type="compositionally biased region" description="Acidic residues" evidence="6">
    <location>
        <begin position="506"/>
        <end position="517"/>
    </location>
</feature>
<feature type="compositionally biased region" description="Basic and acidic residues" evidence="6">
    <location>
        <begin position="494"/>
        <end position="505"/>
    </location>
</feature>
<dbReference type="PANTHER" id="PTHR20426:SF0">
    <property type="entry name" value="18S RRNA AMINOCARBOXYPROPYLTRANSFERASE"/>
    <property type="match status" value="1"/>
</dbReference>
<organism evidence="9 10">
    <name type="scientific">Taxus chinensis</name>
    <name type="common">Chinese yew</name>
    <name type="synonym">Taxus wallichiana var. chinensis</name>
    <dbReference type="NCBI Taxonomy" id="29808"/>
    <lineage>
        <taxon>Eukaryota</taxon>
        <taxon>Viridiplantae</taxon>
        <taxon>Streptophyta</taxon>
        <taxon>Embryophyta</taxon>
        <taxon>Tracheophyta</taxon>
        <taxon>Spermatophyta</taxon>
        <taxon>Pinopsida</taxon>
        <taxon>Pinidae</taxon>
        <taxon>Conifers II</taxon>
        <taxon>Cupressales</taxon>
        <taxon>Taxaceae</taxon>
        <taxon>Taxus</taxon>
    </lineage>
</organism>
<protein>
    <recommendedName>
        <fullName evidence="11">18S rRNA aminocarboxypropyltransferase</fullName>
    </recommendedName>
</protein>
<feature type="region of interest" description="Disordered" evidence="6">
    <location>
        <begin position="475"/>
        <end position="535"/>
    </location>
</feature>
<dbReference type="PANTHER" id="PTHR20426">
    <property type="entry name" value="RIBOSOME BIOGENESIS PROTEIN TSR3 HOMOLOG"/>
    <property type="match status" value="1"/>
</dbReference>
<evidence type="ECO:0000256" key="2">
    <source>
        <dbReference type="ARBA" id="ARBA00022517"/>
    </source>
</evidence>
<keyword evidence="2" id="KW-0690">Ribosome biogenesis</keyword>
<evidence type="ECO:0000313" key="9">
    <source>
        <dbReference type="EMBL" id="KAH9295259.1"/>
    </source>
</evidence>